<evidence type="ECO:0000313" key="3">
    <source>
        <dbReference type="EMBL" id="KYN39573.1"/>
    </source>
</evidence>
<reference evidence="3 4" key="1">
    <citation type="submission" date="2016-03" db="EMBL/GenBank/DDBJ databases">
        <title>Trachymyrmex septentrionalis WGS genome.</title>
        <authorList>
            <person name="Nygaard S."/>
            <person name="Hu H."/>
            <person name="Boomsma J."/>
            <person name="Zhang G."/>
        </authorList>
    </citation>
    <scope>NUCLEOTIDE SEQUENCE [LARGE SCALE GENOMIC DNA]</scope>
    <source>
        <strain evidence="3">Tsep2-gDNA-1</strain>
        <tissue evidence="3">Whole body</tissue>
    </source>
</reference>
<dbReference type="Proteomes" id="UP000078541">
    <property type="component" value="Unassembled WGS sequence"/>
</dbReference>
<proteinExistence type="predicted"/>
<feature type="domain" description="MADF" evidence="2">
    <location>
        <begin position="12"/>
        <end position="98"/>
    </location>
</feature>
<keyword evidence="4" id="KW-1185">Reference proteome</keyword>
<protein>
    <recommendedName>
        <fullName evidence="2">MADF domain-containing protein</fullName>
    </recommendedName>
</protein>
<dbReference type="AlphaFoldDB" id="A0A195FGQ4"/>
<evidence type="ECO:0000259" key="2">
    <source>
        <dbReference type="PROSITE" id="PS51029"/>
    </source>
</evidence>
<evidence type="ECO:0000256" key="1">
    <source>
        <dbReference type="SAM" id="MobiDB-lite"/>
    </source>
</evidence>
<dbReference type="InterPro" id="IPR006578">
    <property type="entry name" value="MADF-dom"/>
</dbReference>
<feature type="region of interest" description="Disordered" evidence="1">
    <location>
        <begin position="154"/>
        <end position="176"/>
    </location>
</feature>
<dbReference type="Pfam" id="PF10545">
    <property type="entry name" value="MADF_DNA_bdg"/>
    <property type="match status" value="1"/>
</dbReference>
<name>A0A195FGQ4_9HYME</name>
<dbReference type="EMBL" id="KQ981606">
    <property type="protein sequence ID" value="KYN39573.1"/>
    <property type="molecule type" value="Genomic_DNA"/>
</dbReference>
<sequence length="693" mass="80041">MSLKWNENVTLVFLNAYQKHPCLWNPYYVKYYDCLAKNDALKNIIKELNIPELNISDCLEQIKLIRKKYGQEQIRIIKGFQSGKPYKSPLAWFSIIVEMLTKVIDDESKLQNRIGSMKMISPVKDCITVPYDNNSRYKNVSNFPCMQDYKSKSRKNNKFTKSDKKRSFEHESEGQSNTQLLQCPSCGWEDINPNKLDIKTVKKAYENIKPLSITVPCPEYFNLANKLYEGYKEVSKQVAVNTVKQCDKEIQNTICANPSNCQVFQIYSSTQETKSIDANIMKCPTNDMRNTIGIKLKTVEGSMPNFILITTDGNYLPLIQRDLKEFTTNKCQKDASEVTICEQIPCKFRNENIHSNASSAAELESLSCLLCLEKVEKDNAIAKPFEALLQLMKHAFVMNNWSKRQILNKFCKSKSKSICLSRKNSALNSNQTQDSKEDVVDHFTTANANSKDVEVYEPSTSKIRDYSLLENDTTHAETMMDKPFVKDKDVTASIENHDIDLNISLPQILLRDSETQYTSKQLQDTGIVTNSNFEEKISVATQNHEPILIRVIKSNNSEDILKLDKETCVRDAHVLWNVDKYSKNMLQKKYVSVKKYYDKLLHPGISHVREKEVNCIDYCTSLLRTVPNSSNRIYRYYKGCRSSLPCHHDWIKTNIANFGISSIQRISRIPLYARSRKYTQRRTDLYRMSRSYV</sequence>
<organism evidence="3 4">
    <name type="scientific">Trachymyrmex septentrionalis</name>
    <dbReference type="NCBI Taxonomy" id="34720"/>
    <lineage>
        <taxon>Eukaryota</taxon>
        <taxon>Metazoa</taxon>
        <taxon>Ecdysozoa</taxon>
        <taxon>Arthropoda</taxon>
        <taxon>Hexapoda</taxon>
        <taxon>Insecta</taxon>
        <taxon>Pterygota</taxon>
        <taxon>Neoptera</taxon>
        <taxon>Endopterygota</taxon>
        <taxon>Hymenoptera</taxon>
        <taxon>Apocrita</taxon>
        <taxon>Aculeata</taxon>
        <taxon>Formicoidea</taxon>
        <taxon>Formicidae</taxon>
        <taxon>Myrmicinae</taxon>
        <taxon>Trachymyrmex</taxon>
    </lineage>
</organism>
<evidence type="ECO:0000313" key="4">
    <source>
        <dbReference type="Proteomes" id="UP000078541"/>
    </source>
</evidence>
<dbReference type="SMART" id="SM00595">
    <property type="entry name" value="MADF"/>
    <property type="match status" value="1"/>
</dbReference>
<dbReference type="STRING" id="34720.A0A195FGQ4"/>
<dbReference type="PROSITE" id="PS51029">
    <property type="entry name" value="MADF"/>
    <property type="match status" value="1"/>
</dbReference>
<feature type="compositionally biased region" description="Basic and acidic residues" evidence="1">
    <location>
        <begin position="160"/>
        <end position="173"/>
    </location>
</feature>
<accession>A0A195FGQ4</accession>
<gene>
    <name evidence="3" type="ORF">ALC56_06067</name>
</gene>